<feature type="compositionally biased region" description="Basic residues" evidence="2">
    <location>
        <begin position="916"/>
        <end position="928"/>
    </location>
</feature>
<accession>A0A6I9UCD2</accession>
<keyword evidence="3" id="KW-0732">Signal</keyword>
<feature type="signal peptide" evidence="3">
    <location>
        <begin position="1"/>
        <end position="31"/>
    </location>
</feature>
<evidence type="ECO:0000256" key="3">
    <source>
        <dbReference type="SAM" id="SignalP"/>
    </source>
</evidence>
<evidence type="ECO:0000313" key="4">
    <source>
        <dbReference type="Proteomes" id="UP000504604"/>
    </source>
</evidence>
<evidence type="ECO:0000313" key="5">
    <source>
        <dbReference type="RefSeq" id="XP_011098684.2"/>
    </source>
</evidence>
<evidence type="ECO:0000256" key="2">
    <source>
        <dbReference type="SAM" id="MobiDB-lite"/>
    </source>
</evidence>
<dbReference type="InterPro" id="IPR008581">
    <property type="entry name" value="DUF863_pln"/>
</dbReference>
<proteinExistence type="predicted"/>
<dbReference type="GeneID" id="105177292"/>
<dbReference type="PANTHER" id="PTHR33167:SF63">
    <property type="entry name" value="MYB-CC TYPE TRANSCRIPTION FACTOR LHEQLE-CONTAINING DOMAIN-CONTAINING PROTEIN"/>
    <property type="match status" value="1"/>
</dbReference>
<sequence length="1040" mass="115575">MSSNFLASLCCIYIWILIMVFCGSYSGLASSEKLIACAFGSSHGMGTKIQGNAFLRESHSVIDLDGSTSSGARTLYHENQLLRNGQNPDSFTSPMYTNGYLGYDSERVRQTILEHESIFRNQIQELHRLYARQQELMNEIKRRELNKDDMKGEKHRLSTLFAPIPPGDAKRTWNLPHSMADCLPTSGTSSKLFPSFPEDNGVPVLPCTQDIRSLRTCEPWLSKCSVFPNGTYTLGIPADIYHRNLEKRMQERFCKLQGVEIASTNRNHPAAYGRDAKFSLTAVQTSQCDTEALGFNLCFKRTNHPGDTSLTNPRDGVPDGPTLSRGEVTPNTCSNFNLMTRDFFQNSLDAKNGSSLSILGSRNERSGKEHHSDDHAEKRRFDKHSSVGDFGSGKSLAFPQPLQAEPRNEPSNCPLDMGTSVPRGKRKIFGVEISEENDGPSNVASNISSTLDQKVGPHQENHHVVSFDSPSWISKSYVQNLELGGINGNNGKNKADVESELSSQKSYHSDMNGKWLQGCSSIGSNFVKGQSDNRKCFMNMDDMNLKPAEVLKKNPENFQKFQEVVPQHHTVLADCQSHRENSRGGLPWFLKNSQDSGDPNKGVKRSYFMNLDSLQSCSQKFFGKSEMADGSFQASKQDKEISAPKDVEGGINEINNSISTKKILGFPISNIVQSFKDPNSGDNLSRANCPGICGDSATKAKTDEDVSRNQLETKNLVLQKGLNNYISDLRHHIDLNLSLEEEDAPSAPSVPTAIVKIATTEIDLEVPAVVEFETNTSSPKESKSRKMDMPQGNPGVSYEERDRIAAEAIISILLSGKKNLVDDCVCGPPEVASRDHLKWFAETILSQCGDTPSIYVEVPLNQNGSCKEEESIPDGMDYFEFMTLKLEETKEKYYHYEPAVLNNPSDDEIGNATLSKRSRRGQSRRGRQRKDFQRDILPGLVTLSRLEVTEDLQAFEELLKAEGRTLQSGLSQRSSTRNGRGRKRSAGPTTPITTRALCSTPVQKPICQLEERSLAGWGKKTRRLPRQRCPNAIISFPVKC</sequence>
<dbReference type="Pfam" id="PF05904">
    <property type="entry name" value="DUF863"/>
    <property type="match status" value="1"/>
</dbReference>
<dbReference type="OrthoDB" id="630817at2759"/>
<feature type="compositionally biased region" description="Basic and acidic residues" evidence="2">
    <location>
        <begin position="362"/>
        <end position="386"/>
    </location>
</feature>
<gene>
    <name evidence="5" type="primary">LOC105177292</name>
</gene>
<keyword evidence="4" id="KW-1185">Reference proteome</keyword>
<feature type="region of interest" description="Disordered" evidence="2">
    <location>
        <begin position="355"/>
        <end position="421"/>
    </location>
</feature>
<evidence type="ECO:0000256" key="1">
    <source>
        <dbReference type="SAM" id="Coils"/>
    </source>
</evidence>
<dbReference type="InParanoid" id="A0A6I9UCD2"/>
<organism evidence="4 5">
    <name type="scientific">Sesamum indicum</name>
    <name type="common">Oriental sesame</name>
    <name type="synonym">Sesamum orientale</name>
    <dbReference type="NCBI Taxonomy" id="4182"/>
    <lineage>
        <taxon>Eukaryota</taxon>
        <taxon>Viridiplantae</taxon>
        <taxon>Streptophyta</taxon>
        <taxon>Embryophyta</taxon>
        <taxon>Tracheophyta</taxon>
        <taxon>Spermatophyta</taxon>
        <taxon>Magnoliopsida</taxon>
        <taxon>eudicotyledons</taxon>
        <taxon>Gunneridae</taxon>
        <taxon>Pentapetalae</taxon>
        <taxon>asterids</taxon>
        <taxon>lamiids</taxon>
        <taxon>Lamiales</taxon>
        <taxon>Pedaliaceae</taxon>
        <taxon>Sesamum</taxon>
    </lineage>
</organism>
<dbReference type="PANTHER" id="PTHR33167">
    <property type="entry name" value="TRANSCRIPTION FACTOR, PUTATIVE (DUF863)-RELATED"/>
    <property type="match status" value="1"/>
</dbReference>
<feature type="compositionally biased region" description="Polar residues" evidence="2">
    <location>
        <begin position="965"/>
        <end position="978"/>
    </location>
</feature>
<feature type="chain" id="PRO_5026666292" evidence="3">
    <location>
        <begin position="32"/>
        <end position="1040"/>
    </location>
</feature>
<name>A0A6I9UCD2_SESIN</name>
<feature type="region of interest" description="Disordered" evidence="2">
    <location>
        <begin position="901"/>
        <end position="931"/>
    </location>
</feature>
<feature type="coiled-coil region" evidence="1">
    <location>
        <begin position="123"/>
        <end position="153"/>
    </location>
</feature>
<feature type="region of interest" description="Disordered" evidence="2">
    <location>
        <begin position="965"/>
        <end position="994"/>
    </location>
</feature>
<protein>
    <submittedName>
        <fullName evidence="5">Uncharacterized protein LOC105177292 isoform X1</fullName>
    </submittedName>
</protein>
<reference evidence="5" key="1">
    <citation type="submission" date="2025-08" db="UniProtKB">
        <authorList>
            <consortium name="RefSeq"/>
        </authorList>
    </citation>
    <scope>IDENTIFICATION</scope>
</reference>
<dbReference type="AlphaFoldDB" id="A0A6I9UCD2"/>
<feature type="region of interest" description="Disordered" evidence="2">
    <location>
        <begin position="773"/>
        <end position="797"/>
    </location>
</feature>
<dbReference type="KEGG" id="sind:105177292"/>
<feature type="region of interest" description="Disordered" evidence="2">
    <location>
        <begin position="306"/>
        <end position="330"/>
    </location>
</feature>
<keyword evidence="1" id="KW-0175">Coiled coil</keyword>
<dbReference type="RefSeq" id="XP_011098684.2">
    <property type="nucleotide sequence ID" value="XM_011100382.2"/>
</dbReference>
<dbReference type="Proteomes" id="UP000504604">
    <property type="component" value="Linkage group LG15"/>
</dbReference>